<dbReference type="InterPro" id="IPR027829">
    <property type="entry name" value="DUF4625"/>
</dbReference>
<dbReference type="Proteomes" id="UP000297998">
    <property type="component" value="Unassembled WGS sequence"/>
</dbReference>
<evidence type="ECO:0000313" key="3">
    <source>
        <dbReference type="Proteomes" id="UP000297998"/>
    </source>
</evidence>
<dbReference type="OrthoDB" id="670730at2"/>
<reference evidence="2 3" key="1">
    <citation type="submission" date="2019-03" db="EMBL/GenBank/DDBJ databases">
        <title>Empedobacter tilapiae sp. nov., isolated from an intestine of Nile tilapia Oreochromis niloticus.</title>
        <authorList>
            <person name="Kim Y.-O."/>
            <person name="Yoon J.-H."/>
        </authorList>
    </citation>
    <scope>NUCLEOTIDE SEQUENCE [LARGE SCALE GENOMIC DNA]</scope>
    <source>
        <strain evidence="2 3">MRS2</strain>
    </source>
</reference>
<dbReference type="PROSITE" id="PS51257">
    <property type="entry name" value="PROKAR_LIPOPROTEIN"/>
    <property type="match status" value="1"/>
</dbReference>
<evidence type="ECO:0000256" key="1">
    <source>
        <dbReference type="SAM" id="SignalP"/>
    </source>
</evidence>
<accession>A0A4Z1BVR0</accession>
<dbReference type="Gene3D" id="2.60.40.4140">
    <property type="match status" value="1"/>
</dbReference>
<dbReference type="EMBL" id="SRPE01000009">
    <property type="protein sequence ID" value="TGN24521.1"/>
    <property type="molecule type" value="Genomic_DNA"/>
</dbReference>
<sequence length="150" mass="16828">MKKSILKYTFISIASLLFTTSCSDDDTSLDTTKPEINLISPKDDAHIHLGDVIDIEAILKDNVELGSVKVDIHYAGDGHQHKSANVNWEYNKEEVIPSGQKEYAYTHKVQVPSEGITDGHYHLGLYLIDKAGNQSQTFIEIDIVDHDHQH</sequence>
<feature type="chain" id="PRO_5021305762" evidence="1">
    <location>
        <begin position="24"/>
        <end position="150"/>
    </location>
</feature>
<gene>
    <name evidence="2" type="ORF">E4J94_12790</name>
</gene>
<feature type="signal peptide" evidence="1">
    <location>
        <begin position="1"/>
        <end position="23"/>
    </location>
</feature>
<dbReference type="RefSeq" id="WP_135836191.1">
    <property type="nucleotide sequence ID" value="NZ_SRPE01000009.1"/>
</dbReference>
<comment type="caution">
    <text evidence="2">The sequence shown here is derived from an EMBL/GenBank/DDBJ whole genome shotgun (WGS) entry which is preliminary data.</text>
</comment>
<proteinExistence type="predicted"/>
<organism evidence="2 3">
    <name type="scientific">Empedobacter tilapiae</name>
    <dbReference type="NCBI Taxonomy" id="2491114"/>
    <lineage>
        <taxon>Bacteria</taxon>
        <taxon>Pseudomonadati</taxon>
        <taxon>Bacteroidota</taxon>
        <taxon>Flavobacteriia</taxon>
        <taxon>Flavobacteriales</taxon>
        <taxon>Weeksellaceae</taxon>
        <taxon>Empedobacter</taxon>
    </lineage>
</organism>
<protein>
    <submittedName>
        <fullName evidence="2">DUF4625 domain-containing protein</fullName>
    </submittedName>
</protein>
<keyword evidence="1" id="KW-0732">Signal</keyword>
<evidence type="ECO:0000313" key="2">
    <source>
        <dbReference type="EMBL" id="TGN24521.1"/>
    </source>
</evidence>
<dbReference type="Pfam" id="PF15418">
    <property type="entry name" value="DUF4625"/>
    <property type="match status" value="1"/>
</dbReference>
<dbReference type="AlphaFoldDB" id="A0A4Z1BVR0"/>
<keyword evidence="3" id="KW-1185">Reference proteome</keyword>
<name>A0A4Z1BVR0_9FLAO</name>